<organism evidence="3 4">
    <name type="scientific">Hymenobacter roseosalivarius DSM 11622</name>
    <dbReference type="NCBI Taxonomy" id="645990"/>
    <lineage>
        <taxon>Bacteria</taxon>
        <taxon>Pseudomonadati</taxon>
        <taxon>Bacteroidota</taxon>
        <taxon>Cytophagia</taxon>
        <taxon>Cytophagales</taxon>
        <taxon>Hymenobacteraceae</taxon>
        <taxon>Hymenobacter</taxon>
    </lineage>
</organism>
<dbReference type="AlphaFoldDB" id="A0A1W1W1I4"/>
<dbReference type="Pfam" id="PF11127">
    <property type="entry name" value="YgaP-like_TM"/>
    <property type="match status" value="1"/>
</dbReference>
<dbReference type="STRING" id="645990.SAMN00120144_0223"/>
<keyword evidence="1" id="KW-1133">Transmembrane helix</keyword>
<accession>A0A1W1W1I4</accession>
<evidence type="ECO:0000259" key="2">
    <source>
        <dbReference type="Pfam" id="PF11127"/>
    </source>
</evidence>
<name>A0A1W1W1I4_9BACT</name>
<feature type="transmembrane region" description="Helical" evidence="1">
    <location>
        <begin position="45"/>
        <end position="71"/>
    </location>
</feature>
<feature type="transmembrane region" description="Helical" evidence="1">
    <location>
        <begin position="21"/>
        <end position="39"/>
    </location>
</feature>
<proteinExistence type="predicted"/>
<dbReference type="RefSeq" id="WP_143435009.1">
    <property type="nucleotide sequence ID" value="NZ_FWWW01000091.1"/>
</dbReference>
<protein>
    <recommendedName>
        <fullName evidence="2">Inner membrane protein YgaP-like transmembrane domain-containing protein</fullName>
    </recommendedName>
</protein>
<dbReference type="EMBL" id="FWWW01000091">
    <property type="protein sequence ID" value="SMB99489.1"/>
    <property type="molecule type" value="Genomic_DNA"/>
</dbReference>
<reference evidence="3 4" key="1">
    <citation type="submission" date="2017-04" db="EMBL/GenBank/DDBJ databases">
        <authorList>
            <person name="Afonso C.L."/>
            <person name="Miller P.J."/>
            <person name="Scott M.A."/>
            <person name="Spackman E."/>
            <person name="Goraichik I."/>
            <person name="Dimitrov K.M."/>
            <person name="Suarez D.L."/>
            <person name="Swayne D.E."/>
        </authorList>
    </citation>
    <scope>NUCLEOTIDE SEQUENCE [LARGE SCALE GENOMIC DNA]</scope>
    <source>
        <strain evidence="3 4">DSM 11622</strain>
    </source>
</reference>
<keyword evidence="1" id="KW-0472">Membrane</keyword>
<dbReference type="Proteomes" id="UP000192266">
    <property type="component" value="Unassembled WGS sequence"/>
</dbReference>
<dbReference type="InterPro" id="IPR021309">
    <property type="entry name" value="YgaP-like_TM"/>
</dbReference>
<feature type="domain" description="Inner membrane protein YgaP-like transmembrane" evidence="2">
    <location>
        <begin position="13"/>
        <end position="72"/>
    </location>
</feature>
<keyword evidence="4" id="KW-1185">Reference proteome</keyword>
<evidence type="ECO:0000313" key="3">
    <source>
        <dbReference type="EMBL" id="SMB99489.1"/>
    </source>
</evidence>
<keyword evidence="1" id="KW-0812">Transmembrane</keyword>
<evidence type="ECO:0000256" key="1">
    <source>
        <dbReference type="SAM" id="Phobius"/>
    </source>
</evidence>
<evidence type="ECO:0000313" key="4">
    <source>
        <dbReference type="Proteomes" id="UP000192266"/>
    </source>
</evidence>
<gene>
    <name evidence="3" type="ORF">SAMN00120144_0223</name>
</gene>
<sequence>MNRFLTGITYAYRRNIGWQDRTIRTLLGVAATAGAVYFLPRNTPAALVLGVFALAQFGTVFSARCIVCYFAGQCTIDHREKSRLQAQGVPYESQPA</sequence>